<dbReference type="Pfam" id="PF00665">
    <property type="entry name" value="rve"/>
    <property type="match status" value="1"/>
</dbReference>
<dbReference type="Ensembl" id="ENSAPOT00000020990.1">
    <property type="protein sequence ID" value="ENSAPOP00000012958.1"/>
    <property type="gene ID" value="ENSAPOG00000015714.1"/>
</dbReference>
<name>A0A3Q1F7N1_9TELE</name>
<dbReference type="Pfam" id="PF17921">
    <property type="entry name" value="Integrase_H2C2"/>
    <property type="match status" value="1"/>
</dbReference>
<dbReference type="InterPro" id="IPR050951">
    <property type="entry name" value="Retrovirus_Pol_polyprotein"/>
</dbReference>
<dbReference type="GO" id="GO:0003676">
    <property type="term" value="F:nucleic acid binding"/>
    <property type="evidence" value="ECO:0007669"/>
    <property type="project" value="InterPro"/>
</dbReference>
<dbReference type="PANTHER" id="PTHR37984:SF15">
    <property type="entry name" value="INTEGRASE CATALYTIC DOMAIN-CONTAINING PROTEIN"/>
    <property type="match status" value="1"/>
</dbReference>
<dbReference type="GeneTree" id="ENSGT01050000244855"/>
<dbReference type="GO" id="GO:0015074">
    <property type="term" value="P:DNA integration"/>
    <property type="evidence" value="ECO:0007669"/>
    <property type="project" value="InterPro"/>
</dbReference>
<evidence type="ECO:0000313" key="3">
    <source>
        <dbReference type="Ensembl" id="ENSAPOP00000012958.1"/>
    </source>
</evidence>
<dbReference type="FunFam" id="1.10.340.70:FF:000001">
    <property type="entry name" value="Retrovirus-related Pol polyprotein from transposon gypsy-like Protein"/>
    <property type="match status" value="1"/>
</dbReference>
<dbReference type="InParanoid" id="A0A3Q1F7N1"/>
<organism evidence="3 4">
    <name type="scientific">Acanthochromis polyacanthus</name>
    <name type="common">spiny chromis</name>
    <dbReference type="NCBI Taxonomy" id="80966"/>
    <lineage>
        <taxon>Eukaryota</taxon>
        <taxon>Metazoa</taxon>
        <taxon>Chordata</taxon>
        <taxon>Craniata</taxon>
        <taxon>Vertebrata</taxon>
        <taxon>Euteleostomi</taxon>
        <taxon>Actinopterygii</taxon>
        <taxon>Neopterygii</taxon>
        <taxon>Teleostei</taxon>
        <taxon>Neoteleostei</taxon>
        <taxon>Acanthomorphata</taxon>
        <taxon>Ovalentaria</taxon>
        <taxon>Pomacentridae</taxon>
        <taxon>Acanthochromis</taxon>
    </lineage>
</organism>
<dbReference type="Gene3D" id="3.30.420.10">
    <property type="entry name" value="Ribonuclease H-like superfamily/Ribonuclease H"/>
    <property type="match status" value="1"/>
</dbReference>
<dbReference type="InterPro" id="IPR012337">
    <property type="entry name" value="RNaseH-like_sf"/>
</dbReference>
<dbReference type="PANTHER" id="PTHR37984">
    <property type="entry name" value="PROTEIN CBG26694"/>
    <property type="match status" value="1"/>
</dbReference>
<dbReference type="InterPro" id="IPR001584">
    <property type="entry name" value="Integrase_cat-core"/>
</dbReference>
<feature type="domain" description="Integrase catalytic" evidence="2">
    <location>
        <begin position="293"/>
        <end position="456"/>
    </location>
</feature>
<dbReference type="Gene3D" id="3.30.70.270">
    <property type="match status" value="1"/>
</dbReference>
<dbReference type="InterPro" id="IPR043128">
    <property type="entry name" value="Rev_trsase/Diguanyl_cyclase"/>
</dbReference>
<reference evidence="3" key="2">
    <citation type="submission" date="2025-09" db="UniProtKB">
        <authorList>
            <consortium name="Ensembl"/>
        </authorList>
    </citation>
    <scope>IDENTIFICATION</scope>
</reference>
<protein>
    <recommendedName>
        <fullName evidence="1">Gypsy retrotransposon integrase-like protein 1</fullName>
    </recommendedName>
</protein>
<reference evidence="3" key="1">
    <citation type="submission" date="2025-08" db="UniProtKB">
        <authorList>
            <consortium name="Ensembl"/>
        </authorList>
    </citation>
    <scope>IDENTIFICATION</scope>
</reference>
<dbReference type="InterPro" id="IPR018247">
    <property type="entry name" value="EF_Hand_1_Ca_BS"/>
</dbReference>
<dbReference type="CDD" id="cd01647">
    <property type="entry name" value="RT_LTR"/>
    <property type="match status" value="1"/>
</dbReference>
<accession>A0A3Q1F7N1</accession>
<dbReference type="Proteomes" id="UP000257200">
    <property type="component" value="Unplaced"/>
</dbReference>
<keyword evidence="4" id="KW-1185">Reference proteome</keyword>
<evidence type="ECO:0000256" key="1">
    <source>
        <dbReference type="ARBA" id="ARBA00039658"/>
    </source>
</evidence>
<dbReference type="SUPFAM" id="SSF53098">
    <property type="entry name" value="Ribonuclease H-like"/>
    <property type="match status" value="1"/>
</dbReference>
<dbReference type="InterPro" id="IPR036397">
    <property type="entry name" value="RNaseH_sf"/>
</dbReference>
<sequence>MLTVSSVLPFSEQSACAVSAVVRGIEMGFVPAPLHHIHVQSPLVTGFFDVGVRSSFPIDGVDFIMGNDIAGGKVYPVPEVVNVPIADSEHDSLVQNHPNIFTVSVLTRAQTSKQAQDIDLADTLFASVLTDNSPSTGTPVECTLEAEKVAESVTAPVPLPLTREALISAQQNDPSLAKCLSTASQSSSECRKGLCFFFDKDVLMRRWVSQSVSAEDNSGDDWSTVYQIVVPVGCRQHVLALAHEHLWSGYLGITKTYNRVLKHFFWPGMKRDVVHFCKTCGVCQIVGKPNQVVQPVPAIGESFEHVIVDCVGLLPRTNSGNQFLLTVMCVATHFPEAIPLLKITAPAVSKALLKFFTTFGLPKVVQTDQGTNFLSRTFKDTLQSLGISHSVSSAYHPQSQGALERWHQTLKSMLSKFCQETGKYWDDGVPFVLFAIRDAKQESLGFSPAELVFGHNVCGPLKVLKEKFVNNVSPRLNVSEFVSQCRERSQHAALLAKEALSSFQASMMKRFDRKAVKRQFGPGDKVLVLLPTPGSALTARFSGPYVVESRVSDTDYVIHTPERRTKTRLRHINMVKPFHSRAGGQEEPKAVPVIVTPSLICVTTESDGLVGLSDGNRGGRLSNSEWLSCIEDHLSYLPEVQRRDVMDLIYSYPNLFGAVPSCTTVLEHDIDVGNAKPIKQHAYRCSMEKRESMKKEVSYLVENGLAKPSSSPWSSLCLLAPKSDGTPRFCTDFRKVNAVTVPDSFPLPRIEDCIDSIGPSTFITKLDLLKGYWQVPLTIRASDISTFVTP</sequence>
<dbReference type="InterPro" id="IPR043502">
    <property type="entry name" value="DNA/RNA_pol_sf"/>
</dbReference>
<dbReference type="PROSITE" id="PS00018">
    <property type="entry name" value="EF_HAND_1"/>
    <property type="match status" value="1"/>
</dbReference>
<evidence type="ECO:0000313" key="4">
    <source>
        <dbReference type="Proteomes" id="UP000257200"/>
    </source>
</evidence>
<dbReference type="Gene3D" id="3.10.10.10">
    <property type="entry name" value="HIV Type 1 Reverse Transcriptase, subunit A, domain 1"/>
    <property type="match status" value="1"/>
</dbReference>
<evidence type="ECO:0000259" key="2">
    <source>
        <dbReference type="PROSITE" id="PS50994"/>
    </source>
</evidence>
<dbReference type="PROSITE" id="PS50994">
    <property type="entry name" value="INTEGRASE"/>
    <property type="match status" value="1"/>
</dbReference>
<dbReference type="Gene3D" id="1.10.340.70">
    <property type="match status" value="1"/>
</dbReference>
<dbReference type="InterPro" id="IPR041588">
    <property type="entry name" value="Integrase_H2C2"/>
</dbReference>
<proteinExistence type="predicted"/>
<dbReference type="STRING" id="80966.ENSAPOP00000012958"/>
<dbReference type="AlphaFoldDB" id="A0A3Q1F7N1"/>
<dbReference type="FunFam" id="3.30.420.10:FF:000032">
    <property type="entry name" value="Retrovirus-related Pol polyprotein from transposon 297-like Protein"/>
    <property type="match status" value="1"/>
</dbReference>
<dbReference type="SUPFAM" id="SSF56672">
    <property type="entry name" value="DNA/RNA polymerases"/>
    <property type="match status" value="1"/>
</dbReference>